<dbReference type="Proteomes" id="UP000297245">
    <property type="component" value="Unassembled WGS sequence"/>
</dbReference>
<dbReference type="EMBL" id="ML179195">
    <property type="protein sequence ID" value="THU95663.1"/>
    <property type="molecule type" value="Genomic_DNA"/>
</dbReference>
<gene>
    <name evidence="4" type="ORF">K435DRAFT_966314</name>
</gene>
<evidence type="ECO:0000259" key="3">
    <source>
        <dbReference type="Pfam" id="PF08508"/>
    </source>
</evidence>
<keyword evidence="2" id="KW-1133">Transmembrane helix</keyword>
<feature type="transmembrane region" description="Helical" evidence="2">
    <location>
        <begin position="20"/>
        <end position="41"/>
    </location>
</feature>
<feature type="region of interest" description="Disordered" evidence="1">
    <location>
        <begin position="225"/>
        <end position="249"/>
    </location>
</feature>
<feature type="transmembrane region" description="Helical" evidence="2">
    <location>
        <begin position="102"/>
        <end position="123"/>
    </location>
</feature>
<organism evidence="4 5">
    <name type="scientific">Dendrothele bispora (strain CBS 962.96)</name>
    <dbReference type="NCBI Taxonomy" id="1314807"/>
    <lineage>
        <taxon>Eukaryota</taxon>
        <taxon>Fungi</taxon>
        <taxon>Dikarya</taxon>
        <taxon>Basidiomycota</taxon>
        <taxon>Agaricomycotina</taxon>
        <taxon>Agaricomycetes</taxon>
        <taxon>Agaricomycetidae</taxon>
        <taxon>Agaricales</taxon>
        <taxon>Agaricales incertae sedis</taxon>
        <taxon>Dendrothele</taxon>
    </lineage>
</organism>
<dbReference type="GO" id="GO:0005783">
    <property type="term" value="C:endoplasmic reticulum"/>
    <property type="evidence" value="ECO:0007669"/>
    <property type="project" value="TreeGrafter"/>
</dbReference>
<feature type="domain" description="DUF1746" evidence="3">
    <location>
        <begin position="15"/>
        <end position="118"/>
    </location>
</feature>
<dbReference type="InterPro" id="IPR038967">
    <property type="entry name" value="Dsc4-like"/>
</dbReference>
<keyword evidence="2" id="KW-0472">Membrane</keyword>
<sequence length="249" mass="27889">MPQRYHAERKHIMQSLDALLYQLFSISYFLSPSMFALLLRLSAQIMCKNPRELFPTFPLGAFLLLLLCFNGFSLYHHITQGAVEGGAIILDFVGLAHPPSKFQLLIVDFSIFSIQALFIIISFDMHTSSMDEDNLLPVPSLPTPSPTSNSFLKTYMSKDKGPEPPNTFTPYVMDLQFAPLLRRLRSTPPTARTYPDDSLLPLPTTTTWPMPTGMSLLARSGRIQNNRAGDENRGGPDTIPGQIDRNNLD</sequence>
<dbReference type="InterPro" id="IPR013715">
    <property type="entry name" value="DUF1746"/>
</dbReference>
<dbReference type="GO" id="GO:0032933">
    <property type="term" value="P:SREBP signaling pathway"/>
    <property type="evidence" value="ECO:0007669"/>
    <property type="project" value="InterPro"/>
</dbReference>
<dbReference type="GO" id="GO:0044695">
    <property type="term" value="C:Dsc E3 ubiquitin ligase complex"/>
    <property type="evidence" value="ECO:0007669"/>
    <property type="project" value="InterPro"/>
</dbReference>
<proteinExistence type="predicted"/>
<dbReference type="OrthoDB" id="5428737at2759"/>
<feature type="transmembrane region" description="Helical" evidence="2">
    <location>
        <begin position="53"/>
        <end position="75"/>
    </location>
</feature>
<accession>A0A4S8M211</accession>
<keyword evidence="5" id="KW-1185">Reference proteome</keyword>
<evidence type="ECO:0000256" key="2">
    <source>
        <dbReference type="SAM" id="Phobius"/>
    </source>
</evidence>
<dbReference type="AlphaFoldDB" id="A0A4S8M211"/>
<dbReference type="PANTHER" id="PTHR39405:SF1">
    <property type="entry name" value="DSC E3 UBIQUITIN LIGASE COMPLEX SUBUNIT 4"/>
    <property type="match status" value="1"/>
</dbReference>
<reference evidence="4 5" key="1">
    <citation type="journal article" date="2019" name="Nat. Ecol. Evol.">
        <title>Megaphylogeny resolves global patterns of mushroom evolution.</title>
        <authorList>
            <person name="Varga T."/>
            <person name="Krizsan K."/>
            <person name="Foldi C."/>
            <person name="Dima B."/>
            <person name="Sanchez-Garcia M."/>
            <person name="Sanchez-Ramirez S."/>
            <person name="Szollosi G.J."/>
            <person name="Szarkandi J.G."/>
            <person name="Papp V."/>
            <person name="Albert L."/>
            <person name="Andreopoulos W."/>
            <person name="Angelini C."/>
            <person name="Antonin V."/>
            <person name="Barry K.W."/>
            <person name="Bougher N.L."/>
            <person name="Buchanan P."/>
            <person name="Buyck B."/>
            <person name="Bense V."/>
            <person name="Catcheside P."/>
            <person name="Chovatia M."/>
            <person name="Cooper J."/>
            <person name="Damon W."/>
            <person name="Desjardin D."/>
            <person name="Finy P."/>
            <person name="Geml J."/>
            <person name="Haridas S."/>
            <person name="Hughes K."/>
            <person name="Justo A."/>
            <person name="Karasinski D."/>
            <person name="Kautmanova I."/>
            <person name="Kiss B."/>
            <person name="Kocsube S."/>
            <person name="Kotiranta H."/>
            <person name="LaButti K.M."/>
            <person name="Lechner B.E."/>
            <person name="Liimatainen K."/>
            <person name="Lipzen A."/>
            <person name="Lukacs Z."/>
            <person name="Mihaltcheva S."/>
            <person name="Morgado L.N."/>
            <person name="Niskanen T."/>
            <person name="Noordeloos M.E."/>
            <person name="Ohm R.A."/>
            <person name="Ortiz-Santana B."/>
            <person name="Ovrebo C."/>
            <person name="Racz N."/>
            <person name="Riley R."/>
            <person name="Savchenko A."/>
            <person name="Shiryaev A."/>
            <person name="Soop K."/>
            <person name="Spirin V."/>
            <person name="Szebenyi C."/>
            <person name="Tomsovsky M."/>
            <person name="Tulloss R.E."/>
            <person name="Uehling J."/>
            <person name="Grigoriev I.V."/>
            <person name="Vagvolgyi C."/>
            <person name="Papp T."/>
            <person name="Martin F.M."/>
            <person name="Miettinen O."/>
            <person name="Hibbett D.S."/>
            <person name="Nagy L.G."/>
        </authorList>
    </citation>
    <scope>NUCLEOTIDE SEQUENCE [LARGE SCALE GENOMIC DNA]</scope>
    <source>
        <strain evidence="4 5">CBS 962.96</strain>
    </source>
</reference>
<dbReference type="PANTHER" id="PTHR39405">
    <property type="entry name" value="DSC E3 UBIQUITIN LIGASE COMPLEX SUBUNIT 4"/>
    <property type="match status" value="1"/>
</dbReference>
<keyword evidence="2" id="KW-0812">Transmembrane</keyword>
<protein>
    <recommendedName>
        <fullName evidence="3">DUF1746 domain-containing protein</fullName>
    </recommendedName>
</protein>
<dbReference type="Pfam" id="PF08508">
    <property type="entry name" value="DUF1746"/>
    <property type="match status" value="1"/>
</dbReference>
<evidence type="ECO:0000256" key="1">
    <source>
        <dbReference type="SAM" id="MobiDB-lite"/>
    </source>
</evidence>
<evidence type="ECO:0000313" key="5">
    <source>
        <dbReference type="Proteomes" id="UP000297245"/>
    </source>
</evidence>
<evidence type="ECO:0000313" key="4">
    <source>
        <dbReference type="EMBL" id="THU95663.1"/>
    </source>
</evidence>
<name>A0A4S8M211_DENBC</name>